<feature type="transmembrane region" description="Helical" evidence="1">
    <location>
        <begin position="42"/>
        <end position="63"/>
    </location>
</feature>
<keyword evidence="3" id="KW-1185">Reference proteome</keyword>
<evidence type="ECO:0000313" key="3">
    <source>
        <dbReference type="Proteomes" id="UP001164020"/>
    </source>
</evidence>
<keyword evidence="1" id="KW-0472">Membrane</keyword>
<keyword evidence="1" id="KW-1133">Transmembrane helix</keyword>
<dbReference type="EMBL" id="CP114029">
    <property type="protein sequence ID" value="WAP69061.1"/>
    <property type="molecule type" value="Genomic_DNA"/>
</dbReference>
<accession>A0ABY7BYX2</accession>
<organism evidence="2 3">
    <name type="scientific">Jiella pelagia</name>
    <dbReference type="NCBI Taxonomy" id="2986949"/>
    <lineage>
        <taxon>Bacteria</taxon>
        <taxon>Pseudomonadati</taxon>
        <taxon>Pseudomonadota</taxon>
        <taxon>Alphaproteobacteria</taxon>
        <taxon>Hyphomicrobiales</taxon>
        <taxon>Aurantimonadaceae</taxon>
        <taxon>Jiella</taxon>
    </lineage>
</organism>
<evidence type="ECO:0000256" key="1">
    <source>
        <dbReference type="SAM" id="Phobius"/>
    </source>
</evidence>
<proteinExistence type="predicted"/>
<protein>
    <submittedName>
        <fullName evidence="2">Uncharacterized protein</fullName>
    </submittedName>
</protein>
<sequence length="64" mass="7390">MYSPTTTNNISRFRKQPETLIEKVKAWMRREFLSDDCRYATAWEGVVGLATFFALLGIAVPFML</sequence>
<reference evidence="2" key="1">
    <citation type="submission" date="2022-12" db="EMBL/GenBank/DDBJ databases">
        <title>Jiella pelagia sp. nov., isolated from phosphonate enriched culture of Northwest Pacific surface seawater.</title>
        <authorList>
            <person name="Shin D.Y."/>
            <person name="Hwang C.Y."/>
        </authorList>
    </citation>
    <scope>NUCLEOTIDE SEQUENCE</scope>
    <source>
        <strain evidence="2">HL-NP1</strain>
    </source>
</reference>
<name>A0ABY7BYX2_9HYPH</name>
<keyword evidence="1" id="KW-0812">Transmembrane</keyword>
<gene>
    <name evidence="2" type="ORF">OH818_01620</name>
</gene>
<dbReference type="Proteomes" id="UP001164020">
    <property type="component" value="Chromosome"/>
</dbReference>
<dbReference type="RefSeq" id="WP_268881498.1">
    <property type="nucleotide sequence ID" value="NZ_CP114029.1"/>
</dbReference>
<evidence type="ECO:0000313" key="2">
    <source>
        <dbReference type="EMBL" id="WAP69061.1"/>
    </source>
</evidence>